<dbReference type="NCBIfam" id="TIGR03920">
    <property type="entry name" value="T7SS_EccD"/>
    <property type="match status" value="1"/>
</dbReference>
<dbReference type="InterPro" id="IPR024962">
    <property type="entry name" value="YukD-like"/>
</dbReference>
<evidence type="ECO:0000256" key="3">
    <source>
        <dbReference type="ARBA" id="ARBA00022475"/>
    </source>
</evidence>
<evidence type="ECO:0000313" key="10">
    <source>
        <dbReference type="Proteomes" id="UP000633136"/>
    </source>
</evidence>
<dbReference type="InterPro" id="IPR044049">
    <property type="entry name" value="EccD_transm"/>
</dbReference>
<dbReference type="Proteomes" id="UP000633136">
    <property type="component" value="Unassembled WGS sequence"/>
</dbReference>
<dbReference type="EMBL" id="BMIS01000001">
    <property type="protein sequence ID" value="GGE60627.1"/>
    <property type="molecule type" value="Genomic_DNA"/>
</dbReference>
<proteinExistence type="inferred from homology"/>
<dbReference type="Pfam" id="PF19053">
    <property type="entry name" value="EccD"/>
    <property type="match status" value="1"/>
</dbReference>
<feature type="transmembrane region" description="Helical" evidence="7">
    <location>
        <begin position="190"/>
        <end position="211"/>
    </location>
</feature>
<sequence length="437" mass="45686">MSEIHVSMSHIRVVAEDRRADLRVPTAAPLVDVFPTVLELLEIPAESQRRFTLVTESSKELDMDASPHQAKLRDGSVLYLQETEAVSPPPEVYDVTTVVASDRDSHPLAWERHRGWVSALCAAVLLTVGGLMSIHHSETRNETIGVGVAAALLAAGGIMLGRAFPTISLYLLGSAVIIGGALSFDTLGAWEGSLIAGVVLAAAFLGAAVAGHLARPNIVTGSLLLALLGSIHLLHTSGVSTMLSAGIIGVVALYLMGSAPRMAVGLSGIDSLDTSKRSGERISMAEAGQALLRAHGSVAGIYLVMAPAIGVSAAVLAHDTEQRIWTFPLCLVLTVALALRAQSVPMLPERLAISFAAVGAVLGITSAELSGDHHHWALAALVGLAGVVLLLTSVSWKATQGAQFRIWVRRVELLCALASVPLALGMTGLYGDLLDTF</sequence>
<comment type="caution">
    <text evidence="9">The sequence shown here is derived from an EMBL/GenBank/DDBJ whole genome shotgun (WGS) entry which is preliminary data.</text>
</comment>
<protein>
    <recommendedName>
        <fullName evidence="8">EccD-like transmembrane domain-containing protein</fullName>
    </recommendedName>
</protein>
<dbReference type="Pfam" id="PF08817">
    <property type="entry name" value="YukD"/>
    <property type="match status" value="1"/>
</dbReference>
<evidence type="ECO:0000313" key="9">
    <source>
        <dbReference type="EMBL" id="GGE60627.1"/>
    </source>
</evidence>
<feature type="transmembrane region" description="Helical" evidence="7">
    <location>
        <begin position="411"/>
        <end position="431"/>
    </location>
</feature>
<feature type="transmembrane region" description="Helical" evidence="7">
    <location>
        <begin position="322"/>
        <end position="339"/>
    </location>
</feature>
<keyword evidence="6 7" id="KW-0472">Membrane</keyword>
<dbReference type="InterPro" id="IPR006707">
    <property type="entry name" value="T7SS_EccD"/>
</dbReference>
<dbReference type="AlphaFoldDB" id="A0A917ENU0"/>
<evidence type="ECO:0000256" key="7">
    <source>
        <dbReference type="SAM" id="Phobius"/>
    </source>
</evidence>
<evidence type="ECO:0000256" key="5">
    <source>
        <dbReference type="ARBA" id="ARBA00022989"/>
    </source>
</evidence>
<feature type="transmembrane region" description="Helical" evidence="7">
    <location>
        <begin position="167"/>
        <end position="184"/>
    </location>
</feature>
<name>A0A917ENU0_9MICC</name>
<feature type="transmembrane region" description="Helical" evidence="7">
    <location>
        <begin position="143"/>
        <end position="160"/>
    </location>
</feature>
<dbReference type="RefSeq" id="WP_188682427.1">
    <property type="nucleotide sequence ID" value="NZ_BMIS01000001.1"/>
</dbReference>
<keyword evidence="5 7" id="KW-1133">Transmembrane helix</keyword>
<evidence type="ECO:0000256" key="2">
    <source>
        <dbReference type="ARBA" id="ARBA00006162"/>
    </source>
</evidence>
<comment type="subcellular location">
    <subcellularLocation>
        <location evidence="1">Cell membrane</location>
        <topology evidence="1">Multi-pass membrane protein</topology>
    </subcellularLocation>
</comment>
<evidence type="ECO:0000259" key="8">
    <source>
        <dbReference type="Pfam" id="PF19053"/>
    </source>
</evidence>
<feature type="transmembrane region" description="Helical" evidence="7">
    <location>
        <begin position="116"/>
        <end position="137"/>
    </location>
</feature>
<dbReference type="Gene3D" id="3.10.20.90">
    <property type="entry name" value="Phosphatidylinositol 3-kinase Catalytic Subunit, Chain A, domain 1"/>
    <property type="match status" value="1"/>
</dbReference>
<dbReference type="GO" id="GO:0005886">
    <property type="term" value="C:plasma membrane"/>
    <property type="evidence" value="ECO:0007669"/>
    <property type="project" value="UniProtKB-SubCell"/>
</dbReference>
<evidence type="ECO:0000256" key="4">
    <source>
        <dbReference type="ARBA" id="ARBA00022692"/>
    </source>
</evidence>
<accession>A0A917ENU0</accession>
<feature type="transmembrane region" description="Helical" evidence="7">
    <location>
        <begin position="290"/>
        <end position="316"/>
    </location>
</feature>
<reference evidence="9" key="1">
    <citation type="journal article" date="2014" name="Int. J. Syst. Evol. Microbiol.">
        <title>Complete genome sequence of Corynebacterium casei LMG S-19264T (=DSM 44701T), isolated from a smear-ripened cheese.</title>
        <authorList>
            <consortium name="US DOE Joint Genome Institute (JGI-PGF)"/>
            <person name="Walter F."/>
            <person name="Albersmeier A."/>
            <person name="Kalinowski J."/>
            <person name="Ruckert C."/>
        </authorList>
    </citation>
    <scope>NUCLEOTIDE SEQUENCE</scope>
    <source>
        <strain evidence="9">CGMCC 1.15388</strain>
    </source>
</reference>
<keyword evidence="4 7" id="KW-0812">Transmembrane</keyword>
<keyword evidence="3" id="KW-1003">Cell membrane</keyword>
<keyword evidence="10" id="KW-1185">Reference proteome</keyword>
<organism evidence="9 10">
    <name type="scientific">Nesterenkonia cremea</name>
    <dbReference type="NCBI Taxonomy" id="1882340"/>
    <lineage>
        <taxon>Bacteria</taxon>
        <taxon>Bacillati</taxon>
        <taxon>Actinomycetota</taxon>
        <taxon>Actinomycetes</taxon>
        <taxon>Micrococcales</taxon>
        <taxon>Micrococcaceae</taxon>
        <taxon>Nesterenkonia</taxon>
    </lineage>
</organism>
<evidence type="ECO:0000256" key="1">
    <source>
        <dbReference type="ARBA" id="ARBA00004651"/>
    </source>
</evidence>
<gene>
    <name evidence="9" type="ORF">GCM10011401_04430</name>
</gene>
<feature type="domain" description="EccD-like transmembrane" evidence="8">
    <location>
        <begin position="119"/>
        <end position="431"/>
    </location>
</feature>
<feature type="transmembrane region" description="Helical" evidence="7">
    <location>
        <begin position="376"/>
        <end position="399"/>
    </location>
</feature>
<evidence type="ECO:0000256" key="6">
    <source>
        <dbReference type="ARBA" id="ARBA00023136"/>
    </source>
</evidence>
<reference evidence="9" key="2">
    <citation type="submission" date="2020-09" db="EMBL/GenBank/DDBJ databases">
        <authorList>
            <person name="Sun Q."/>
            <person name="Zhou Y."/>
        </authorList>
    </citation>
    <scope>NUCLEOTIDE SEQUENCE</scope>
    <source>
        <strain evidence="9">CGMCC 1.15388</strain>
    </source>
</reference>
<comment type="similarity">
    <text evidence="2">Belongs to the EccD/Snm4 family.</text>
</comment>